<dbReference type="GO" id="GO:0006338">
    <property type="term" value="P:chromatin remodeling"/>
    <property type="evidence" value="ECO:0007669"/>
    <property type="project" value="InterPro"/>
</dbReference>
<name>A0A3M6WLI1_HORWE</name>
<reference evidence="5 6" key="1">
    <citation type="journal article" date="2018" name="BMC Genomics">
        <title>Genomic evidence for intraspecific hybridization in a clonal and extremely halotolerant yeast.</title>
        <authorList>
            <person name="Gostincar C."/>
            <person name="Stajich J.E."/>
            <person name="Zupancic J."/>
            <person name="Zalar P."/>
            <person name="Gunde-Cimerman N."/>
        </authorList>
    </citation>
    <scope>NUCLEOTIDE SEQUENCE [LARGE SCALE GENOMIC DNA]</scope>
    <source>
        <strain evidence="4 6">EXF-6654</strain>
        <strain evidence="3 5">EXF-6656</strain>
    </source>
</reference>
<feature type="compositionally biased region" description="Acidic residues" evidence="1">
    <location>
        <begin position="242"/>
        <end position="262"/>
    </location>
</feature>
<feature type="compositionally biased region" description="Acidic residues" evidence="1">
    <location>
        <begin position="218"/>
        <end position="233"/>
    </location>
</feature>
<feature type="compositionally biased region" description="Basic and acidic residues" evidence="1">
    <location>
        <begin position="1"/>
        <end position="12"/>
    </location>
</feature>
<sequence>MDSHHDSKRFKSADGSARSISSGAASLPAYQPPTAAPIARSGTQGGARRLKRPDFPERKETLGEESERATGNTTWIEDAVCHQQPTGTANPQPLTMPPTRRSTRAAASTAATRVAPYKSASNSRTNTRSTSSASPGPSPASASLDRTANSKLRLTVKAPPSKLRQATSSAQADSISANPDTSESDATPIPASGMRGGSKVANGRSKRSTRNPRTVIDPDSEEPDDDEDEEMEDVGAVNEELLANEDSEEDAEGEEDEEEDELSGGHPPPPVIKQNGGKQGDGKPGVVVTAPPEGPLKSVEAKELDEEINVDDDEELSELEEEDEEEEEELGNDLEDLEDDEEGGLSDEDEDGSRSGTPDLSKLTRRQRGAFEEAESTGLMALSNEAQKKKHLTAEENAMRRAEMARRRKNLSEKRNEEEKMDTINKLLNKPAPKRRTRAEIIRDQQIELMAAAGGGTPGTEEGEEERADPLFARYIQRANGSRSLAVPEEWREGFSGVGGSQVLFMKGQDGKDGEMSSSRTNMASGRMVEEVA</sequence>
<dbReference type="GO" id="GO:0031011">
    <property type="term" value="C:Ino80 complex"/>
    <property type="evidence" value="ECO:0007669"/>
    <property type="project" value="InterPro"/>
</dbReference>
<evidence type="ECO:0000313" key="4">
    <source>
        <dbReference type="EMBL" id="RMY02083.1"/>
    </source>
</evidence>
<proteinExistence type="predicted"/>
<feature type="compositionally biased region" description="Basic and acidic residues" evidence="1">
    <location>
        <begin position="392"/>
        <end position="423"/>
    </location>
</feature>
<evidence type="ECO:0000313" key="5">
    <source>
        <dbReference type="Proteomes" id="UP000281245"/>
    </source>
</evidence>
<dbReference type="OrthoDB" id="2021186at2759"/>
<dbReference type="InterPro" id="IPR006880">
    <property type="entry name" value="INO80B_C"/>
</dbReference>
<dbReference type="VEuPathDB" id="FungiDB:BTJ68_10881"/>
<dbReference type="AlphaFoldDB" id="A0A3M6WLI1"/>
<evidence type="ECO:0000313" key="6">
    <source>
        <dbReference type="Proteomes" id="UP000282582"/>
    </source>
</evidence>
<feature type="compositionally biased region" description="Acidic residues" evidence="1">
    <location>
        <begin position="303"/>
        <end position="351"/>
    </location>
</feature>
<feature type="compositionally biased region" description="Low complexity" evidence="1">
    <location>
        <begin position="104"/>
        <end position="143"/>
    </location>
</feature>
<feature type="compositionally biased region" description="Polar residues" evidence="1">
    <location>
        <begin position="164"/>
        <end position="185"/>
    </location>
</feature>
<dbReference type="PANTHER" id="PTHR21561:SF12">
    <property type="entry name" value="INO80 COMPLEX SUBUNIT B"/>
    <property type="match status" value="1"/>
</dbReference>
<dbReference type="Proteomes" id="UP000282582">
    <property type="component" value="Unassembled WGS sequence"/>
</dbReference>
<feature type="region of interest" description="Disordered" evidence="1">
    <location>
        <begin position="502"/>
        <end position="533"/>
    </location>
</feature>
<dbReference type="EMBL" id="QWIJ01000714">
    <property type="protein sequence ID" value="RMX79404.1"/>
    <property type="molecule type" value="Genomic_DNA"/>
</dbReference>
<dbReference type="Proteomes" id="UP000281245">
    <property type="component" value="Unassembled WGS sequence"/>
</dbReference>
<evidence type="ECO:0000256" key="1">
    <source>
        <dbReference type="SAM" id="MobiDB-lite"/>
    </source>
</evidence>
<evidence type="ECO:0000259" key="2">
    <source>
        <dbReference type="SMART" id="SM01406"/>
    </source>
</evidence>
<dbReference type="EMBL" id="QWIK01000707">
    <property type="protein sequence ID" value="RMY02083.1"/>
    <property type="molecule type" value="Genomic_DNA"/>
</dbReference>
<organism evidence="3 5">
    <name type="scientific">Hortaea werneckii</name>
    <name type="common">Black yeast</name>
    <name type="synonym">Cladosporium werneckii</name>
    <dbReference type="NCBI Taxonomy" id="91943"/>
    <lineage>
        <taxon>Eukaryota</taxon>
        <taxon>Fungi</taxon>
        <taxon>Dikarya</taxon>
        <taxon>Ascomycota</taxon>
        <taxon>Pezizomycotina</taxon>
        <taxon>Dothideomycetes</taxon>
        <taxon>Dothideomycetidae</taxon>
        <taxon>Mycosphaerellales</taxon>
        <taxon>Teratosphaeriaceae</taxon>
        <taxon>Hortaea</taxon>
    </lineage>
</organism>
<dbReference type="SMART" id="SM01406">
    <property type="entry name" value="PAPA-1"/>
    <property type="match status" value="1"/>
</dbReference>
<dbReference type="PANTHER" id="PTHR21561">
    <property type="entry name" value="INO80 COMPLEX SUBUNIT B"/>
    <property type="match status" value="1"/>
</dbReference>
<dbReference type="InterPro" id="IPR029523">
    <property type="entry name" value="INO80B/Ies2"/>
</dbReference>
<gene>
    <name evidence="4" type="ORF">D0868_08152</name>
    <name evidence="3" type="ORF">D0869_08340</name>
</gene>
<feature type="domain" description="INO80 complex subunit B-like conserved region" evidence="2">
    <location>
        <begin position="396"/>
        <end position="491"/>
    </location>
</feature>
<feature type="region of interest" description="Disordered" evidence="1">
    <location>
        <begin position="1"/>
        <end position="437"/>
    </location>
</feature>
<accession>A0A3M6WLI1</accession>
<dbReference type="Pfam" id="PF04795">
    <property type="entry name" value="PAPA-1"/>
    <property type="match status" value="1"/>
</dbReference>
<comment type="caution">
    <text evidence="3">The sequence shown here is derived from an EMBL/GenBank/DDBJ whole genome shotgun (WGS) entry which is preliminary data.</text>
</comment>
<feature type="compositionally biased region" description="Basic and acidic residues" evidence="1">
    <location>
        <begin position="52"/>
        <end position="68"/>
    </location>
</feature>
<protein>
    <recommendedName>
        <fullName evidence="2">INO80 complex subunit B-like conserved region domain-containing protein</fullName>
    </recommendedName>
</protein>
<feature type="compositionally biased region" description="Polar residues" evidence="1">
    <location>
        <begin position="83"/>
        <end position="93"/>
    </location>
</feature>
<feature type="compositionally biased region" description="Low complexity" evidence="1">
    <location>
        <begin position="13"/>
        <end position="26"/>
    </location>
</feature>
<evidence type="ECO:0000313" key="3">
    <source>
        <dbReference type="EMBL" id="RMX79404.1"/>
    </source>
</evidence>